<feature type="non-terminal residue" evidence="2">
    <location>
        <position position="150"/>
    </location>
</feature>
<evidence type="ECO:0000313" key="2">
    <source>
        <dbReference type="EMBL" id="CAL4078756.1"/>
    </source>
</evidence>
<evidence type="ECO:0000256" key="1">
    <source>
        <dbReference type="SAM" id="MobiDB-lite"/>
    </source>
</evidence>
<dbReference type="EMBL" id="CAXKWB010005509">
    <property type="protein sequence ID" value="CAL4078756.1"/>
    <property type="molecule type" value="Genomic_DNA"/>
</dbReference>
<feature type="region of interest" description="Disordered" evidence="1">
    <location>
        <begin position="87"/>
        <end position="114"/>
    </location>
</feature>
<feature type="non-terminal residue" evidence="2">
    <location>
        <position position="1"/>
    </location>
</feature>
<accession>A0AAV2QDW2</accession>
<protein>
    <submittedName>
        <fullName evidence="2">Uncharacterized protein</fullName>
    </submittedName>
</protein>
<gene>
    <name evidence="2" type="ORF">MNOR_LOCUS10739</name>
</gene>
<keyword evidence="3" id="KW-1185">Reference proteome</keyword>
<organism evidence="2 3">
    <name type="scientific">Meganyctiphanes norvegica</name>
    <name type="common">Northern krill</name>
    <name type="synonym">Thysanopoda norvegica</name>
    <dbReference type="NCBI Taxonomy" id="48144"/>
    <lineage>
        <taxon>Eukaryota</taxon>
        <taxon>Metazoa</taxon>
        <taxon>Ecdysozoa</taxon>
        <taxon>Arthropoda</taxon>
        <taxon>Crustacea</taxon>
        <taxon>Multicrustacea</taxon>
        <taxon>Malacostraca</taxon>
        <taxon>Eumalacostraca</taxon>
        <taxon>Eucarida</taxon>
        <taxon>Euphausiacea</taxon>
        <taxon>Euphausiidae</taxon>
        <taxon>Meganyctiphanes</taxon>
    </lineage>
</organism>
<evidence type="ECO:0000313" key="3">
    <source>
        <dbReference type="Proteomes" id="UP001497623"/>
    </source>
</evidence>
<reference evidence="2 3" key="1">
    <citation type="submission" date="2024-05" db="EMBL/GenBank/DDBJ databases">
        <authorList>
            <person name="Wallberg A."/>
        </authorList>
    </citation>
    <scope>NUCLEOTIDE SEQUENCE [LARGE SCALE GENOMIC DNA]</scope>
</reference>
<dbReference type="Proteomes" id="UP001497623">
    <property type="component" value="Unassembled WGS sequence"/>
</dbReference>
<proteinExistence type="predicted"/>
<feature type="compositionally biased region" description="Low complexity" evidence="1">
    <location>
        <begin position="92"/>
        <end position="105"/>
    </location>
</feature>
<name>A0AAV2QDW2_MEGNR</name>
<sequence length="150" mass="16389">PNTTGISSTRNINYDKTTKALTVTKTISPIVKKIGTVPNTTSVSSAFKANNIKISKAPSVTNSFLSTATKTGSAPKLPSALKRYKETSNIYSNKSSDTKNNSTGSRPQSPIPSSVKNNVVQVLQSQRGWIFVDHFCSLYEQKFKINPDFR</sequence>
<dbReference type="AlphaFoldDB" id="A0AAV2QDW2"/>
<comment type="caution">
    <text evidence="2">The sequence shown here is derived from an EMBL/GenBank/DDBJ whole genome shotgun (WGS) entry which is preliminary data.</text>
</comment>